<evidence type="ECO:0000256" key="2">
    <source>
        <dbReference type="SAM" id="Phobius"/>
    </source>
</evidence>
<dbReference type="InterPro" id="IPR042089">
    <property type="entry name" value="Peptidase_M13_dom_2"/>
</dbReference>
<dbReference type="GO" id="GO:0005886">
    <property type="term" value="C:plasma membrane"/>
    <property type="evidence" value="ECO:0007669"/>
    <property type="project" value="TreeGrafter"/>
</dbReference>
<evidence type="ECO:0000313" key="5">
    <source>
        <dbReference type="Proteomes" id="UP000821837"/>
    </source>
</evidence>
<dbReference type="Pfam" id="PF05649">
    <property type="entry name" value="Peptidase_M13_N"/>
    <property type="match status" value="1"/>
</dbReference>
<feature type="domain" description="Peptidase M13 N-terminal" evidence="3">
    <location>
        <begin position="140"/>
        <end position="502"/>
    </location>
</feature>
<dbReference type="GO" id="GO:0016485">
    <property type="term" value="P:protein processing"/>
    <property type="evidence" value="ECO:0007669"/>
    <property type="project" value="TreeGrafter"/>
</dbReference>
<dbReference type="EMBL" id="JABSTV010001251">
    <property type="protein sequence ID" value="KAH7951147.1"/>
    <property type="molecule type" value="Genomic_DNA"/>
</dbReference>
<protein>
    <recommendedName>
        <fullName evidence="3">Peptidase M13 N-terminal domain-containing protein</fullName>
    </recommendedName>
</protein>
<comment type="caution">
    <text evidence="4">The sequence shown here is derived from an EMBL/GenBank/DDBJ whole genome shotgun (WGS) entry which is preliminary data.</text>
</comment>
<keyword evidence="2" id="KW-0472">Membrane</keyword>
<dbReference type="PROSITE" id="PS51885">
    <property type="entry name" value="NEPRILYSIN"/>
    <property type="match status" value="1"/>
</dbReference>
<dbReference type="Gene3D" id="1.10.1380.10">
    <property type="entry name" value="Neutral endopeptidase , domain2"/>
    <property type="match status" value="1"/>
</dbReference>
<dbReference type="PANTHER" id="PTHR11733:SF241">
    <property type="entry name" value="GH26575P-RELATED"/>
    <property type="match status" value="1"/>
</dbReference>
<dbReference type="InterPro" id="IPR000718">
    <property type="entry name" value="Peptidase_M13"/>
</dbReference>
<evidence type="ECO:0000256" key="1">
    <source>
        <dbReference type="ARBA" id="ARBA00007357"/>
    </source>
</evidence>
<dbReference type="InterPro" id="IPR024079">
    <property type="entry name" value="MetalloPept_cat_dom_sf"/>
</dbReference>
<dbReference type="VEuPathDB" id="VectorBase:RSAN_040251"/>
<sequence length="766" mass="86131">MVRRIVAARETATPVQLSGRMGLWGKFSVGLRRKESRDVLDPGVEISKMEHGKTGWLCQPQNRIKLNPPSLPERLKRDSRAAAVAALLALAVTVCVVSAVAVPITRRIRRAAQLVGLCETTACTSYARMVAQSTSGSVNPCHNFYRFVCEGYANSSRSVFRDHMDTFTNLVARSLRTAVAPESAQSAFEKAAVFYQSCVAVVAEGASQFDQFRAIMTDAGILWPQVSKRPNIMASMLKMAIALNVYTLAFFAAEHDGEKCLIHIWKGDVLEHLKRRRQGLESNGKYELYYDSFIQVFEGYDKNATMGGSLLAAATFGSAPTRFEYFLQIENVAFHYLTGRKAAVKAVFDDVGKLKRASPSISPKRWTDLFGQMMFAPLNKSENLSFPSLPCSQEITVWDVQYLRALDDLLLAVGEQRLHFYYGWTVVQALARFMSYGLAVLSYGSAKSARDQSSSHCLRLTETTMGLVVYQRYAAKNFRQDMRVELHEIVNVVYSALLNNLQMIPELEVRDTSMDLRQLERTLFPRLEFLDNRDRLDRLLAEVPSMARGSFARNWLELQRALHRMSSDVRKVTSSWYLSSIAGANGYSIHKTGNKGELGLAPYLTLLPLYDSNVVDSVKYGGLGSLIAEATFQFFVEHLPEQSGFHSLLEQRTRCYESAGTLRGLQGDPVKRAAFNRAVAQSFLWHAFRSPLRRRDYNWRMHGLESFTEQQLFFMASCFPLCTGYQSGVAELTCNEPLRHSRNFPGAFRCPGGAPMNPRLKCSVFY</sequence>
<reference evidence="4" key="2">
    <citation type="submission" date="2021-09" db="EMBL/GenBank/DDBJ databases">
        <authorList>
            <person name="Jia N."/>
            <person name="Wang J."/>
            <person name="Shi W."/>
            <person name="Du L."/>
            <person name="Sun Y."/>
            <person name="Zhan W."/>
            <person name="Jiang J."/>
            <person name="Wang Q."/>
            <person name="Zhang B."/>
            <person name="Ji P."/>
            <person name="Sakyi L.B."/>
            <person name="Cui X."/>
            <person name="Yuan T."/>
            <person name="Jiang B."/>
            <person name="Yang W."/>
            <person name="Lam T.T.-Y."/>
            <person name="Chang Q."/>
            <person name="Ding S."/>
            <person name="Wang X."/>
            <person name="Zhu J."/>
            <person name="Ruan X."/>
            <person name="Zhao L."/>
            <person name="Wei J."/>
            <person name="Que T."/>
            <person name="Du C."/>
            <person name="Cheng J."/>
            <person name="Dai P."/>
            <person name="Han X."/>
            <person name="Huang E."/>
            <person name="Gao Y."/>
            <person name="Liu J."/>
            <person name="Shao H."/>
            <person name="Ye R."/>
            <person name="Li L."/>
            <person name="Wei W."/>
            <person name="Wang X."/>
            <person name="Wang C."/>
            <person name="Huo Q."/>
            <person name="Li W."/>
            <person name="Guo W."/>
            <person name="Chen H."/>
            <person name="Chen S."/>
            <person name="Zhou L."/>
            <person name="Zhou L."/>
            <person name="Ni X."/>
            <person name="Tian J."/>
            <person name="Zhou Y."/>
            <person name="Sheng Y."/>
            <person name="Liu T."/>
            <person name="Pan Y."/>
            <person name="Xia L."/>
            <person name="Li J."/>
            <person name="Zhao F."/>
            <person name="Cao W."/>
        </authorList>
    </citation>
    <scope>NUCLEOTIDE SEQUENCE</scope>
    <source>
        <strain evidence="4">Rsan-2018</strain>
        <tissue evidence="4">Larvae</tissue>
    </source>
</reference>
<dbReference type="Proteomes" id="UP000821837">
    <property type="component" value="Chromosome 5"/>
</dbReference>
<dbReference type="PANTHER" id="PTHR11733">
    <property type="entry name" value="ZINC METALLOPROTEASE FAMILY M13 NEPRILYSIN-RELATED"/>
    <property type="match status" value="1"/>
</dbReference>
<gene>
    <name evidence="4" type="ORF">HPB52_005326</name>
</gene>
<reference evidence="4" key="1">
    <citation type="journal article" date="2020" name="Cell">
        <title>Large-Scale Comparative Analyses of Tick Genomes Elucidate Their Genetic Diversity and Vector Capacities.</title>
        <authorList>
            <consortium name="Tick Genome and Microbiome Consortium (TIGMIC)"/>
            <person name="Jia N."/>
            <person name="Wang J."/>
            <person name="Shi W."/>
            <person name="Du L."/>
            <person name="Sun Y."/>
            <person name="Zhan W."/>
            <person name="Jiang J.F."/>
            <person name="Wang Q."/>
            <person name="Zhang B."/>
            <person name="Ji P."/>
            <person name="Bell-Sakyi L."/>
            <person name="Cui X.M."/>
            <person name="Yuan T.T."/>
            <person name="Jiang B.G."/>
            <person name="Yang W.F."/>
            <person name="Lam T.T."/>
            <person name="Chang Q.C."/>
            <person name="Ding S.J."/>
            <person name="Wang X.J."/>
            <person name="Zhu J.G."/>
            <person name="Ruan X.D."/>
            <person name="Zhao L."/>
            <person name="Wei J.T."/>
            <person name="Ye R.Z."/>
            <person name="Que T.C."/>
            <person name="Du C.H."/>
            <person name="Zhou Y.H."/>
            <person name="Cheng J.X."/>
            <person name="Dai P.F."/>
            <person name="Guo W.B."/>
            <person name="Han X.H."/>
            <person name="Huang E.J."/>
            <person name="Li L.F."/>
            <person name="Wei W."/>
            <person name="Gao Y.C."/>
            <person name="Liu J.Z."/>
            <person name="Shao H.Z."/>
            <person name="Wang X."/>
            <person name="Wang C.C."/>
            <person name="Yang T.C."/>
            <person name="Huo Q.B."/>
            <person name="Li W."/>
            <person name="Chen H.Y."/>
            <person name="Chen S.E."/>
            <person name="Zhou L.G."/>
            <person name="Ni X.B."/>
            <person name="Tian J.H."/>
            <person name="Sheng Y."/>
            <person name="Liu T."/>
            <person name="Pan Y.S."/>
            <person name="Xia L.Y."/>
            <person name="Li J."/>
            <person name="Zhao F."/>
            <person name="Cao W.C."/>
        </authorList>
    </citation>
    <scope>NUCLEOTIDE SEQUENCE</scope>
    <source>
        <strain evidence="4">Rsan-2018</strain>
    </source>
</reference>
<proteinExistence type="inferred from homology"/>
<dbReference type="SUPFAM" id="SSF55486">
    <property type="entry name" value="Metalloproteases ('zincins'), catalytic domain"/>
    <property type="match status" value="1"/>
</dbReference>
<keyword evidence="2" id="KW-1133">Transmembrane helix</keyword>
<feature type="transmembrane region" description="Helical" evidence="2">
    <location>
        <begin position="81"/>
        <end position="104"/>
    </location>
</feature>
<evidence type="ECO:0000313" key="4">
    <source>
        <dbReference type="EMBL" id="KAH7951147.1"/>
    </source>
</evidence>
<evidence type="ECO:0000259" key="3">
    <source>
        <dbReference type="Pfam" id="PF05649"/>
    </source>
</evidence>
<name>A0A9D4PQI6_RHISA</name>
<keyword evidence="2" id="KW-0812">Transmembrane</keyword>
<keyword evidence="5" id="KW-1185">Reference proteome</keyword>
<dbReference type="GO" id="GO:0004222">
    <property type="term" value="F:metalloendopeptidase activity"/>
    <property type="evidence" value="ECO:0007669"/>
    <property type="project" value="InterPro"/>
</dbReference>
<dbReference type="InterPro" id="IPR008753">
    <property type="entry name" value="Peptidase_M13_N"/>
</dbReference>
<dbReference type="AlphaFoldDB" id="A0A9D4PQI6"/>
<organism evidence="4 5">
    <name type="scientific">Rhipicephalus sanguineus</name>
    <name type="common">Brown dog tick</name>
    <name type="synonym">Ixodes sanguineus</name>
    <dbReference type="NCBI Taxonomy" id="34632"/>
    <lineage>
        <taxon>Eukaryota</taxon>
        <taxon>Metazoa</taxon>
        <taxon>Ecdysozoa</taxon>
        <taxon>Arthropoda</taxon>
        <taxon>Chelicerata</taxon>
        <taxon>Arachnida</taxon>
        <taxon>Acari</taxon>
        <taxon>Parasitiformes</taxon>
        <taxon>Ixodida</taxon>
        <taxon>Ixodoidea</taxon>
        <taxon>Ixodidae</taxon>
        <taxon>Rhipicephalinae</taxon>
        <taxon>Rhipicephalus</taxon>
        <taxon>Rhipicephalus</taxon>
    </lineage>
</organism>
<comment type="similarity">
    <text evidence="1">Belongs to the peptidase M13 family.</text>
</comment>
<dbReference type="VEuPathDB" id="VectorBase:RSAN_046977"/>
<accession>A0A9D4PQI6</accession>
<dbReference type="Gene3D" id="3.40.390.10">
    <property type="entry name" value="Collagenase (Catalytic Domain)"/>
    <property type="match status" value="2"/>
</dbReference>